<name>A0A1E4TTV1_PACTA</name>
<feature type="compositionally biased region" description="Polar residues" evidence="6">
    <location>
        <begin position="519"/>
        <end position="529"/>
    </location>
</feature>
<keyword evidence="3 5" id="KW-0694">RNA-binding</keyword>
<dbReference type="GO" id="GO:0031124">
    <property type="term" value="P:mRNA 3'-end processing"/>
    <property type="evidence" value="ECO:0007669"/>
    <property type="project" value="EnsemblFungi"/>
</dbReference>
<dbReference type="GO" id="GO:0035649">
    <property type="term" value="C:Nrd1 complex"/>
    <property type="evidence" value="ECO:0007669"/>
    <property type="project" value="EnsemblFungi"/>
</dbReference>
<dbReference type="GO" id="GO:0042780">
    <property type="term" value="P:tRNA 3'-end processing"/>
    <property type="evidence" value="ECO:0007669"/>
    <property type="project" value="EnsemblFungi"/>
</dbReference>
<feature type="region of interest" description="Disordered" evidence="6">
    <location>
        <begin position="623"/>
        <end position="653"/>
    </location>
</feature>
<evidence type="ECO:0000259" key="7">
    <source>
        <dbReference type="PROSITE" id="PS50102"/>
    </source>
</evidence>
<keyword evidence="2" id="KW-0597">Phosphoprotein</keyword>
<dbReference type="PROSITE" id="PS50102">
    <property type="entry name" value="RRM"/>
    <property type="match status" value="1"/>
</dbReference>
<protein>
    <recommendedName>
        <fullName evidence="11">Protein NRD1</fullName>
    </recommendedName>
</protein>
<dbReference type="GO" id="GO:0071041">
    <property type="term" value="P:antisense RNA transcript catabolic process"/>
    <property type="evidence" value="ECO:0007669"/>
    <property type="project" value="EnsemblFungi"/>
</dbReference>
<feature type="domain" description="CID" evidence="8">
    <location>
        <begin position="1"/>
        <end position="153"/>
    </location>
</feature>
<dbReference type="CDD" id="cd16984">
    <property type="entry name" value="CID_Nrd1_like"/>
    <property type="match status" value="1"/>
</dbReference>
<dbReference type="Proteomes" id="UP000094236">
    <property type="component" value="Unassembled WGS sequence"/>
</dbReference>
<feature type="domain" description="RRM" evidence="7">
    <location>
        <begin position="381"/>
        <end position="451"/>
    </location>
</feature>
<dbReference type="GO" id="GO:0005634">
    <property type="term" value="C:nucleus"/>
    <property type="evidence" value="ECO:0007669"/>
    <property type="project" value="UniProtKB-SubCell"/>
</dbReference>
<evidence type="ECO:0000259" key="8">
    <source>
        <dbReference type="PROSITE" id="PS51391"/>
    </source>
</evidence>
<dbReference type="Pfam" id="PF00076">
    <property type="entry name" value="RRM_1"/>
    <property type="match status" value="1"/>
</dbReference>
<proteinExistence type="predicted"/>
<dbReference type="EMBL" id="KV454014">
    <property type="protein sequence ID" value="ODV95182.1"/>
    <property type="molecule type" value="Genomic_DNA"/>
</dbReference>
<evidence type="ECO:0000256" key="3">
    <source>
        <dbReference type="ARBA" id="ARBA00022884"/>
    </source>
</evidence>
<feature type="region of interest" description="Disordered" evidence="6">
    <location>
        <begin position="223"/>
        <end position="249"/>
    </location>
</feature>
<dbReference type="GO" id="GO:0001068">
    <property type="term" value="F:transcription regulatory region RNA binding"/>
    <property type="evidence" value="ECO:0007669"/>
    <property type="project" value="EnsemblFungi"/>
</dbReference>
<keyword evidence="10" id="KW-1185">Reference proteome</keyword>
<dbReference type="InterPro" id="IPR035979">
    <property type="entry name" value="RBD_domain_sf"/>
</dbReference>
<dbReference type="GO" id="GO:0071028">
    <property type="term" value="P:nuclear mRNA surveillance"/>
    <property type="evidence" value="ECO:0007669"/>
    <property type="project" value="EnsemblFungi"/>
</dbReference>
<feature type="region of interest" description="Disordered" evidence="6">
    <location>
        <begin position="289"/>
        <end position="341"/>
    </location>
</feature>
<evidence type="ECO:0000256" key="1">
    <source>
        <dbReference type="ARBA" id="ARBA00004123"/>
    </source>
</evidence>
<dbReference type="OrthoDB" id="79367at2759"/>
<dbReference type="AlphaFoldDB" id="A0A1E4TTV1"/>
<feature type="compositionally biased region" description="Polar residues" evidence="6">
    <location>
        <begin position="235"/>
        <end position="247"/>
    </location>
</feature>
<dbReference type="Pfam" id="PF21380">
    <property type="entry name" value="Nrd1-Seb1_dom2"/>
    <property type="match status" value="1"/>
</dbReference>
<sequence length="666" mass="72041">MSIEEFEVILKELPNLKAPGVSGSRIKKLTELAISNVSDESKIVQKLYIQCKATPSTHKLGILYVIDSIVRAYVEECKKLNLSINEDANDGTFASGVYKISTIIENLIDDSMVSILDSKQREKIGKLVDIWERAGTFDGSIIKSIRSKYFKTTTPPGSPPPSIVGTGTTGTTRTTETTEINSNASNNVASNSNSGTNNNSPKPNLADPNAILQALVSLNGGNSALNSGGSGTTSVMPSSSNGSSLEQQKAAASAFLNNNTGNNNGNIQQPTNLADPNAIFNMLQQMNPHQPLKTSKPEPRRGRHEDNNNFSRRSRSRSPSLNNNSNNNINIINGNHTDDDFRQRETPEVYERNVPGTAHYRPRHFSYDNSIPAGSIKVMSRTLFIGGVPTYMDERELASVLRPYAEVQSVILNNERKHAFVKVYSRAEAESVIQSFNKNGNLALRTRWGVGFGPRDCCDYQHGVSIIPIARLTDADKRWIVSAEWGGTGGEPLVPGLCIDEPDIEIGAGVSSKAISRKMPTNSARNGPRSNRPGEPLENVVRASFMENNNFGNANGGNGNGFMSNNINNPLQNLFQPQQAGQPLNFNSPPQGSIAPNLNPNSGMGGGSSNVNSIMQSLAAMVNNSSSNDNSRAAPVQQQQHQQAPPQTNGLTPELAKLLEQMNKSN</sequence>
<evidence type="ECO:0000256" key="6">
    <source>
        <dbReference type="SAM" id="MobiDB-lite"/>
    </source>
</evidence>
<dbReference type="Gene3D" id="3.30.70.330">
    <property type="match status" value="1"/>
</dbReference>
<dbReference type="InterPro" id="IPR012677">
    <property type="entry name" value="Nucleotide-bd_a/b_plait_sf"/>
</dbReference>
<evidence type="ECO:0000256" key="5">
    <source>
        <dbReference type="PROSITE-ProRule" id="PRU00176"/>
    </source>
</evidence>
<feature type="compositionally biased region" description="Low complexity" evidence="6">
    <location>
        <begin position="623"/>
        <end position="647"/>
    </location>
</feature>
<comment type="subcellular location">
    <subcellularLocation>
        <location evidence="1">Nucleus</location>
    </subcellularLocation>
</comment>
<dbReference type="InterPro" id="IPR000504">
    <property type="entry name" value="RRM_dom"/>
</dbReference>
<dbReference type="GO" id="GO:0019904">
    <property type="term" value="F:protein domain specific binding"/>
    <property type="evidence" value="ECO:0007669"/>
    <property type="project" value="EnsemblFungi"/>
</dbReference>
<evidence type="ECO:0000313" key="10">
    <source>
        <dbReference type="Proteomes" id="UP000094236"/>
    </source>
</evidence>
<feature type="compositionally biased region" description="Low complexity" evidence="6">
    <location>
        <begin position="317"/>
        <end position="335"/>
    </location>
</feature>
<dbReference type="Pfam" id="PF04818">
    <property type="entry name" value="CID"/>
    <property type="match status" value="1"/>
</dbReference>
<dbReference type="InterPro" id="IPR006569">
    <property type="entry name" value="CID_dom"/>
</dbReference>
<evidence type="ECO:0000313" key="9">
    <source>
        <dbReference type="EMBL" id="ODV95182.1"/>
    </source>
</evidence>
<feature type="region of interest" description="Disordered" evidence="6">
    <location>
        <begin position="510"/>
        <end position="536"/>
    </location>
</feature>
<dbReference type="FunFam" id="3.30.70.330:FF:000397">
    <property type="entry name" value="RNA binding protein Nrd1"/>
    <property type="match status" value="1"/>
</dbReference>
<feature type="compositionally biased region" description="Low complexity" evidence="6">
    <location>
        <begin position="163"/>
        <end position="200"/>
    </location>
</feature>
<dbReference type="GO" id="GO:0031126">
    <property type="term" value="P:sno(s)RNA 3'-end processing"/>
    <property type="evidence" value="ECO:0007669"/>
    <property type="project" value="EnsemblFungi"/>
</dbReference>
<keyword evidence="4" id="KW-0539">Nucleus</keyword>
<dbReference type="GO" id="GO:0071034">
    <property type="term" value="P:CUT catabolic process"/>
    <property type="evidence" value="ECO:0007669"/>
    <property type="project" value="EnsemblFungi"/>
</dbReference>
<organism evidence="9 10">
    <name type="scientific">Pachysolen tannophilus NRRL Y-2460</name>
    <dbReference type="NCBI Taxonomy" id="669874"/>
    <lineage>
        <taxon>Eukaryota</taxon>
        <taxon>Fungi</taxon>
        <taxon>Dikarya</taxon>
        <taxon>Ascomycota</taxon>
        <taxon>Saccharomycotina</taxon>
        <taxon>Pichiomycetes</taxon>
        <taxon>Pachysolenaceae</taxon>
        <taxon>Pachysolen</taxon>
    </lineage>
</organism>
<reference evidence="10" key="1">
    <citation type="submission" date="2016-05" db="EMBL/GenBank/DDBJ databases">
        <title>Comparative genomics of biotechnologically important yeasts.</title>
        <authorList>
            <consortium name="DOE Joint Genome Institute"/>
            <person name="Riley R."/>
            <person name="Haridas S."/>
            <person name="Wolfe K.H."/>
            <person name="Lopes M.R."/>
            <person name="Hittinger C.T."/>
            <person name="Goker M."/>
            <person name="Salamov A."/>
            <person name="Wisecaver J."/>
            <person name="Long T.M."/>
            <person name="Aerts A.L."/>
            <person name="Barry K."/>
            <person name="Choi C."/>
            <person name="Clum A."/>
            <person name="Coughlan A.Y."/>
            <person name="Deshpande S."/>
            <person name="Douglass A.P."/>
            <person name="Hanson S.J."/>
            <person name="Klenk H.-P."/>
            <person name="Labutti K."/>
            <person name="Lapidus A."/>
            <person name="Lindquist E."/>
            <person name="Lipzen A."/>
            <person name="Meier-Kolthoff J.P."/>
            <person name="Ohm R.A."/>
            <person name="Otillar R.P."/>
            <person name="Pangilinan J."/>
            <person name="Peng Y."/>
            <person name="Rokas A."/>
            <person name="Rosa C.A."/>
            <person name="Scheuner C."/>
            <person name="Sibirny A.A."/>
            <person name="Slot J.C."/>
            <person name="Stielow J.B."/>
            <person name="Sun H."/>
            <person name="Kurtzman C.P."/>
            <person name="Blackwell M."/>
            <person name="Grigoriev I.V."/>
            <person name="Jeffries T.W."/>
        </authorList>
    </citation>
    <scope>NUCLEOTIDE SEQUENCE [LARGE SCALE GENOMIC DNA]</scope>
    <source>
        <strain evidence="10">NRRL Y-2460</strain>
    </source>
</reference>
<dbReference type="SUPFAM" id="SSF54928">
    <property type="entry name" value="RNA-binding domain, RBD"/>
    <property type="match status" value="1"/>
</dbReference>
<gene>
    <name evidence="9" type="ORF">PACTADRAFT_49930</name>
</gene>
<dbReference type="GO" id="GO:0034472">
    <property type="term" value="P:snRNA 3'-end processing"/>
    <property type="evidence" value="ECO:0007669"/>
    <property type="project" value="EnsemblFungi"/>
</dbReference>
<dbReference type="PROSITE" id="PS51391">
    <property type="entry name" value="CID"/>
    <property type="match status" value="1"/>
</dbReference>
<feature type="compositionally biased region" description="Polar residues" evidence="6">
    <location>
        <begin position="580"/>
        <end position="598"/>
    </location>
</feature>
<dbReference type="Gene3D" id="1.25.40.90">
    <property type="match status" value="1"/>
</dbReference>
<dbReference type="InterPro" id="IPR008942">
    <property type="entry name" value="ENTH_VHS"/>
</dbReference>
<dbReference type="GO" id="GO:0030847">
    <property type="term" value="P:termination of RNA polymerase II transcription, exosome-dependent"/>
    <property type="evidence" value="ECO:0007669"/>
    <property type="project" value="EnsemblFungi"/>
</dbReference>
<dbReference type="SMART" id="SM00360">
    <property type="entry name" value="RRM"/>
    <property type="match status" value="1"/>
</dbReference>
<accession>A0A1E4TTV1</accession>
<evidence type="ECO:0000256" key="4">
    <source>
        <dbReference type="ARBA" id="ARBA00023242"/>
    </source>
</evidence>
<dbReference type="InterPro" id="IPR048892">
    <property type="entry name" value="Nrd1_Seb1_dom2"/>
</dbReference>
<dbReference type="SMART" id="SM00582">
    <property type="entry name" value="RPR"/>
    <property type="match status" value="1"/>
</dbReference>
<evidence type="ECO:0008006" key="11">
    <source>
        <dbReference type="Google" id="ProtNLM"/>
    </source>
</evidence>
<dbReference type="SUPFAM" id="SSF48464">
    <property type="entry name" value="ENTH/VHS domain"/>
    <property type="match status" value="1"/>
</dbReference>
<feature type="region of interest" description="Disordered" evidence="6">
    <location>
        <begin position="549"/>
        <end position="611"/>
    </location>
</feature>
<dbReference type="FunFam" id="1.25.40.90:FF:000026">
    <property type="entry name" value="RNA binding protein Nrd1"/>
    <property type="match status" value="1"/>
</dbReference>
<feature type="compositionally biased region" description="Basic and acidic residues" evidence="6">
    <location>
        <begin position="295"/>
        <end position="307"/>
    </location>
</feature>
<feature type="compositionally biased region" description="Low complexity" evidence="6">
    <location>
        <begin position="561"/>
        <end position="579"/>
    </location>
</feature>
<dbReference type="STRING" id="669874.A0A1E4TTV1"/>
<evidence type="ECO:0000256" key="2">
    <source>
        <dbReference type="ARBA" id="ARBA00022553"/>
    </source>
</evidence>
<feature type="region of interest" description="Disordered" evidence="6">
    <location>
        <begin position="151"/>
        <end position="207"/>
    </location>
</feature>